<dbReference type="SUPFAM" id="SSF81383">
    <property type="entry name" value="F-box domain"/>
    <property type="match status" value="1"/>
</dbReference>
<comment type="caution">
    <text evidence="3">The sequence shown here is derived from an EMBL/GenBank/DDBJ whole genome shotgun (WGS) entry which is preliminary data.</text>
</comment>
<evidence type="ECO:0000259" key="1">
    <source>
        <dbReference type="Pfam" id="PF00646"/>
    </source>
</evidence>
<protein>
    <recommendedName>
        <fullName evidence="5">F-box domain-containing protein</fullName>
    </recommendedName>
</protein>
<dbReference type="OrthoDB" id="1194033at2759"/>
<dbReference type="EMBL" id="VOIH02000001">
    <property type="protein sequence ID" value="KAF3456255.1"/>
    <property type="molecule type" value="Genomic_DNA"/>
</dbReference>
<dbReference type="AlphaFoldDB" id="A0A8K0HR93"/>
<dbReference type="Pfam" id="PF00646">
    <property type="entry name" value="F-box"/>
    <property type="match status" value="1"/>
</dbReference>
<dbReference type="Gene3D" id="1.20.1280.50">
    <property type="match status" value="1"/>
</dbReference>
<evidence type="ECO:0000259" key="2">
    <source>
        <dbReference type="Pfam" id="PF07734"/>
    </source>
</evidence>
<dbReference type="InterPro" id="IPR017451">
    <property type="entry name" value="F-box-assoc_interact_dom"/>
</dbReference>
<dbReference type="InterPro" id="IPR006527">
    <property type="entry name" value="F-box-assoc_dom_typ1"/>
</dbReference>
<evidence type="ECO:0008006" key="5">
    <source>
        <dbReference type="Google" id="ProtNLM"/>
    </source>
</evidence>
<keyword evidence="4" id="KW-1185">Reference proteome</keyword>
<feature type="domain" description="F-box associated beta-propeller type 1" evidence="2">
    <location>
        <begin position="132"/>
        <end position="357"/>
    </location>
</feature>
<dbReference type="NCBIfam" id="TIGR01640">
    <property type="entry name" value="F_box_assoc_1"/>
    <property type="match status" value="1"/>
</dbReference>
<dbReference type="Proteomes" id="UP000796880">
    <property type="component" value="Unassembled WGS sequence"/>
</dbReference>
<organism evidence="3 4">
    <name type="scientific">Rhamnella rubrinervis</name>
    <dbReference type="NCBI Taxonomy" id="2594499"/>
    <lineage>
        <taxon>Eukaryota</taxon>
        <taxon>Viridiplantae</taxon>
        <taxon>Streptophyta</taxon>
        <taxon>Embryophyta</taxon>
        <taxon>Tracheophyta</taxon>
        <taxon>Spermatophyta</taxon>
        <taxon>Magnoliopsida</taxon>
        <taxon>eudicotyledons</taxon>
        <taxon>Gunneridae</taxon>
        <taxon>Pentapetalae</taxon>
        <taxon>rosids</taxon>
        <taxon>fabids</taxon>
        <taxon>Rosales</taxon>
        <taxon>Rhamnaceae</taxon>
        <taxon>rhamnoid group</taxon>
        <taxon>Rhamneae</taxon>
        <taxon>Rhamnella</taxon>
    </lineage>
</organism>
<dbReference type="SUPFAM" id="SSF50965">
    <property type="entry name" value="Galactose oxidase, central domain"/>
    <property type="match status" value="1"/>
</dbReference>
<dbReference type="InterPro" id="IPR036047">
    <property type="entry name" value="F-box-like_dom_sf"/>
</dbReference>
<sequence length="411" mass="47690">MEDSKRRKERDTSSSRRIITRSISRERYGRAVNVIVKDIVDDILGRLPLKELVRLKCVCKEWYSAIPRISKSVRGPRKIIVSSPSCRSLMIFDHEAAAAAVDDEVNNTGTTKRKVQRTRLHLDAPGDVAGSSNGLLLIDFERKKERFVLWNPLIKEHKTLPDLPPSRKMLNFFYVEWIGFGHDGCSDDYKIVRFLAFEDSSFEVLVYSLKTNSWRKLELEQPFSSNKIYVVVNSTQRMGTLVNGALYWPVTVSDVDGNRFQILRFHLADEKLCWMQPPDKVHHEERILRLMVYQGNKLCACQTLFRIHMWVLNENQETESEWTALMSIPPRVSKITNRVEKTIAPLSFMRDGEVLLGCKEPSGIKGCRLYNPKDQSFKWLENLGIEGWFYKQFTYEESIESLAPYNGTRER</sequence>
<name>A0A8K0HR93_9ROSA</name>
<evidence type="ECO:0000313" key="4">
    <source>
        <dbReference type="Proteomes" id="UP000796880"/>
    </source>
</evidence>
<proteinExistence type="predicted"/>
<dbReference type="InterPro" id="IPR050796">
    <property type="entry name" value="SCF_F-box_component"/>
</dbReference>
<accession>A0A8K0HR93</accession>
<reference evidence="3" key="1">
    <citation type="submission" date="2020-03" db="EMBL/GenBank/DDBJ databases">
        <title>A high-quality chromosome-level genome assembly of a woody plant with both climbing and erect habits, Rhamnella rubrinervis.</title>
        <authorList>
            <person name="Lu Z."/>
            <person name="Yang Y."/>
            <person name="Zhu X."/>
            <person name="Sun Y."/>
        </authorList>
    </citation>
    <scope>NUCLEOTIDE SEQUENCE</scope>
    <source>
        <strain evidence="3">BYM</strain>
        <tissue evidence="3">Leaf</tissue>
    </source>
</reference>
<feature type="domain" description="F-box" evidence="1">
    <location>
        <begin position="38"/>
        <end position="66"/>
    </location>
</feature>
<dbReference type="InterPro" id="IPR001810">
    <property type="entry name" value="F-box_dom"/>
</dbReference>
<dbReference type="PANTHER" id="PTHR31672:SF10">
    <property type="entry name" value="F-BOX DOMAIN-CONTAINING PROTEIN"/>
    <property type="match status" value="1"/>
</dbReference>
<evidence type="ECO:0000313" key="3">
    <source>
        <dbReference type="EMBL" id="KAF3456255.1"/>
    </source>
</evidence>
<gene>
    <name evidence="3" type="ORF">FNV43_RR00905</name>
</gene>
<dbReference type="Pfam" id="PF07734">
    <property type="entry name" value="FBA_1"/>
    <property type="match status" value="1"/>
</dbReference>
<dbReference type="PANTHER" id="PTHR31672">
    <property type="entry name" value="BNACNNG10540D PROTEIN"/>
    <property type="match status" value="1"/>
</dbReference>
<dbReference type="InterPro" id="IPR011043">
    <property type="entry name" value="Gal_Oxase/kelch_b-propeller"/>
</dbReference>